<dbReference type="GO" id="GO:0005737">
    <property type="term" value="C:cytoplasm"/>
    <property type="evidence" value="ECO:0007669"/>
    <property type="project" value="TreeGrafter"/>
</dbReference>
<evidence type="ECO:0000259" key="2">
    <source>
        <dbReference type="Pfam" id="PF03959"/>
    </source>
</evidence>
<protein>
    <recommendedName>
        <fullName evidence="2">Serine hydrolase domain-containing protein</fullName>
    </recommendedName>
</protein>
<dbReference type="PANTHER" id="PTHR48070:SF6">
    <property type="entry name" value="ESTERASE OVCA2"/>
    <property type="match status" value="1"/>
</dbReference>
<proteinExistence type="predicted"/>
<accession>A0A1T3C8D8</accession>
<evidence type="ECO:0000256" key="1">
    <source>
        <dbReference type="ARBA" id="ARBA00022801"/>
    </source>
</evidence>
<dbReference type="InterPro" id="IPR029058">
    <property type="entry name" value="AB_hydrolase_fold"/>
</dbReference>
<sequence>MRFLCLHGRGTSRQIFEMQTVRLREALSNHEFVFIDGIVETEPSEGAEAVADEFFAWFDKPISQAQSQELLLSLVDFIANNGPFQGIMGFSEGGIVAAMLLAEDARQAFAGFQCGILLSAAPPLDPAGIHREPATLRCLNPAVDGAVIRVPTAHIVGACEPFARLLPVSPLAGLLVSGGMEDPEKLHKLLFQLCDDDGRELFIHPLGHEVPGAKSVEGLSGTIRVIERTIERAQLG</sequence>
<dbReference type="AlphaFoldDB" id="A0A1T3C8D8"/>
<organism evidence="3 4">
    <name type="scientific">Trichoderma guizhouense</name>
    <dbReference type="NCBI Taxonomy" id="1491466"/>
    <lineage>
        <taxon>Eukaryota</taxon>
        <taxon>Fungi</taxon>
        <taxon>Dikarya</taxon>
        <taxon>Ascomycota</taxon>
        <taxon>Pezizomycotina</taxon>
        <taxon>Sordariomycetes</taxon>
        <taxon>Hypocreomycetidae</taxon>
        <taxon>Hypocreales</taxon>
        <taxon>Hypocreaceae</taxon>
        <taxon>Trichoderma</taxon>
    </lineage>
</organism>
<evidence type="ECO:0000313" key="3">
    <source>
        <dbReference type="EMBL" id="OPB37352.1"/>
    </source>
</evidence>
<dbReference type="GO" id="GO:0019748">
    <property type="term" value="P:secondary metabolic process"/>
    <property type="evidence" value="ECO:0007669"/>
    <property type="project" value="TreeGrafter"/>
</dbReference>
<dbReference type="Pfam" id="PF03959">
    <property type="entry name" value="FSH1"/>
    <property type="match status" value="1"/>
</dbReference>
<comment type="caution">
    <text evidence="3">The sequence shown here is derived from an EMBL/GenBank/DDBJ whole genome shotgun (WGS) entry which is preliminary data.</text>
</comment>
<dbReference type="SUPFAM" id="SSF53474">
    <property type="entry name" value="alpha/beta-Hydrolases"/>
    <property type="match status" value="1"/>
</dbReference>
<dbReference type="Gene3D" id="3.40.50.1820">
    <property type="entry name" value="alpha/beta hydrolase"/>
    <property type="match status" value="1"/>
</dbReference>
<dbReference type="Proteomes" id="UP000191004">
    <property type="component" value="Unassembled WGS sequence"/>
</dbReference>
<dbReference type="InterPro" id="IPR050593">
    <property type="entry name" value="LovG"/>
</dbReference>
<evidence type="ECO:0000313" key="4">
    <source>
        <dbReference type="Proteomes" id="UP000191004"/>
    </source>
</evidence>
<gene>
    <name evidence="3" type="ORF">A0O28_0042640</name>
</gene>
<keyword evidence="1" id="KW-0378">Hydrolase</keyword>
<dbReference type="PANTHER" id="PTHR48070">
    <property type="entry name" value="ESTERASE OVCA2"/>
    <property type="match status" value="1"/>
</dbReference>
<dbReference type="OrthoDB" id="414698at2759"/>
<dbReference type="EMBL" id="LVVK01000022">
    <property type="protein sequence ID" value="OPB37352.1"/>
    <property type="molecule type" value="Genomic_DNA"/>
</dbReference>
<dbReference type="GO" id="GO:0016787">
    <property type="term" value="F:hydrolase activity"/>
    <property type="evidence" value="ECO:0007669"/>
    <property type="project" value="UniProtKB-KW"/>
</dbReference>
<dbReference type="InterPro" id="IPR005645">
    <property type="entry name" value="FSH-like_dom"/>
</dbReference>
<reference evidence="3 4" key="1">
    <citation type="submission" date="2016-04" db="EMBL/GenBank/DDBJ databases">
        <title>Multiple horizontal gene transfer events from other fungi enriched the ability of the initially mycotrophic fungus Trichoderma (Ascomycota) to feed on dead plant biomass.</title>
        <authorList>
            <person name="Atanasova L."/>
            <person name="Chenthamara K."/>
            <person name="Zhang J."/>
            <person name="Grujic M."/>
            <person name="Henrissat B."/>
            <person name="Kuo A."/>
            <person name="Aertz A."/>
            <person name="Salamov A."/>
            <person name="Lipzen A."/>
            <person name="Labutti K."/>
            <person name="Barry K."/>
            <person name="Miao Y."/>
            <person name="Rahimi M.J."/>
            <person name="Shen Q."/>
            <person name="Grigoriev I.V."/>
            <person name="Kubicek C.P."/>
            <person name="Druzhinina I.S."/>
        </authorList>
    </citation>
    <scope>NUCLEOTIDE SEQUENCE [LARGE SCALE GENOMIC DNA]</scope>
    <source>
        <strain evidence="3 4">NJAU 4742</strain>
    </source>
</reference>
<dbReference type="GO" id="GO:0005634">
    <property type="term" value="C:nucleus"/>
    <property type="evidence" value="ECO:0007669"/>
    <property type="project" value="TreeGrafter"/>
</dbReference>
<name>A0A1T3C8D8_9HYPO</name>
<feature type="domain" description="Serine hydrolase" evidence="2">
    <location>
        <begin position="2"/>
        <end position="158"/>
    </location>
</feature>
<keyword evidence="4" id="KW-1185">Reference proteome</keyword>